<comment type="caution">
    <text evidence="2">The sequence shown here is derived from an EMBL/GenBank/DDBJ whole genome shotgun (WGS) entry which is preliminary data.</text>
</comment>
<proteinExistence type="predicted"/>
<reference evidence="2 3" key="1">
    <citation type="journal article" date="2013" name="ISME J.">
        <title>Metabolic model for the filamentous 'Candidatus Microthrix parvicella' based on genomic and metagenomic analyses.</title>
        <authorList>
            <person name="Jon McIlroy S."/>
            <person name="Kristiansen R."/>
            <person name="Albertsen M."/>
            <person name="Michael Karst S."/>
            <person name="Rossetti S."/>
            <person name="Lund Nielsen J."/>
            <person name="Tandoi V."/>
            <person name="James Seviour R."/>
            <person name="Nielsen P.H."/>
        </authorList>
    </citation>
    <scope>NUCLEOTIDE SEQUENCE [LARGE SCALE GENOMIC DNA]</scope>
    <source>
        <strain evidence="2 3">RN1</strain>
    </source>
</reference>
<evidence type="ECO:0000313" key="2">
    <source>
        <dbReference type="EMBL" id="CCM62602.1"/>
    </source>
</evidence>
<gene>
    <name evidence="2" type="ORF">BN381_130160</name>
</gene>
<sequence>MTSSLPGVSTRPDGRNDVSDIREHFDHPELTPEEDRLARGGDPTTTRKHPLQPLHHLPDEADEEDALRHVLAWVDERAPGRRPRQDQLLPYLLIRAMTGDHGVREPPMPYFWQSPDIIVVPGIVDSIDAQAATLTPRLGEPHTIFVRVWNLGRLAAIGARVDAYWANPAFSFGAGSPHPPELIGNAGFNLADRTSTACMSVVRIAEPWIPRWENEGHECLLAVVSCLMDRATVGFDAATDRHVGQLNLHVARPDLDLHPLLLWLGRQIGPNDSMQLVHGLETVTDVLAPHALAGGGDWVGIPRPRPPTHLLVRHDRGESEQEESASRTRGTIGWVTAPERGSRLYRFGQNPASEGEPTKRGRSAVALARLIEADELTGRALAAAMSEDPADTHLLRFEALRDGVVIGGYSIVVTQS</sequence>
<accession>R4Z1W6</accession>
<evidence type="ECO:0000313" key="3">
    <source>
        <dbReference type="Proteomes" id="UP000018291"/>
    </source>
</evidence>
<feature type="compositionally biased region" description="Basic and acidic residues" evidence="1">
    <location>
        <begin position="12"/>
        <end position="39"/>
    </location>
</feature>
<keyword evidence="3" id="KW-1185">Reference proteome</keyword>
<dbReference type="EMBL" id="CANL01000005">
    <property type="protein sequence ID" value="CCM62602.1"/>
    <property type="molecule type" value="Genomic_DNA"/>
</dbReference>
<protein>
    <submittedName>
        <fullName evidence="2">Uncharacterized protein</fullName>
    </submittedName>
</protein>
<evidence type="ECO:0000256" key="1">
    <source>
        <dbReference type="SAM" id="MobiDB-lite"/>
    </source>
</evidence>
<name>R4Z1W6_9ACTN</name>
<organism evidence="2 3">
    <name type="scientific">Candidatus Neomicrothrix parvicella RN1</name>
    <dbReference type="NCBI Taxonomy" id="1229780"/>
    <lineage>
        <taxon>Bacteria</taxon>
        <taxon>Bacillati</taxon>
        <taxon>Actinomycetota</taxon>
        <taxon>Acidimicrobiia</taxon>
        <taxon>Acidimicrobiales</taxon>
        <taxon>Microthrixaceae</taxon>
        <taxon>Candidatus Neomicrothrix</taxon>
    </lineage>
</organism>
<dbReference type="HOGENOM" id="CLU_660020_0_0_11"/>
<dbReference type="Proteomes" id="UP000018291">
    <property type="component" value="Unassembled WGS sequence"/>
</dbReference>
<feature type="region of interest" description="Disordered" evidence="1">
    <location>
        <begin position="1"/>
        <end position="58"/>
    </location>
</feature>
<dbReference type="eggNOG" id="COG1572">
    <property type="taxonomic scope" value="Bacteria"/>
</dbReference>
<dbReference type="STRING" id="1229780.BN381_130160"/>
<dbReference type="AlphaFoldDB" id="R4Z1W6"/>